<protein>
    <submittedName>
        <fullName evidence="1">Uncharacterized protein</fullName>
    </submittedName>
</protein>
<dbReference type="EMBL" id="PYFT01000001">
    <property type="protein sequence ID" value="PSR55041.1"/>
    <property type="molecule type" value="Genomic_DNA"/>
</dbReference>
<gene>
    <name evidence="1" type="ORF">AHMF7605_16785</name>
</gene>
<sequence length="158" mass="17495">MKTILAPLLAVFIFARCAKEELPATGRAHLNQDVTIALNETLELSKSGDDNDTNKVRVHLAELNESRCPMNVNCIRYGNAIVRLWLEKGQERSDTAELVIGEALPTDTRKLRLRSADTTLVTVANTQYQVILKSVLPYPCTNCPDQGEPHANIVVTPQ</sequence>
<evidence type="ECO:0000313" key="2">
    <source>
        <dbReference type="Proteomes" id="UP000240357"/>
    </source>
</evidence>
<dbReference type="RefSeq" id="WP_106931217.1">
    <property type="nucleotide sequence ID" value="NZ_PYFT01000001.1"/>
</dbReference>
<name>A0A2T2YHQ8_9BACT</name>
<dbReference type="Proteomes" id="UP000240357">
    <property type="component" value="Unassembled WGS sequence"/>
</dbReference>
<organism evidence="1 2">
    <name type="scientific">Adhaeribacter arboris</name>
    <dbReference type="NCBI Taxonomy" id="2072846"/>
    <lineage>
        <taxon>Bacteria</taxon>
        <taxon>Pseudomonadati</taxon>
        <taxon>Bacteroidota</taxon>
        <taxon>Cytophagia</taxon>
        <taxon>Cytophagales</taxon>
        <taxon>Hymenobacteraceae</taxon>
        <taxon>Adhaeribacter</taxon>
    </lineage>
</organism>
<comment type="caution">
    <text evidence="1">The sequence shown here is derived from an EMBL/GenBank/DDBJ whole genome shotgun (WGS) entry which is preliminary data.</text>
</comment>
<reference evidence="1 2" key="1">
    <citation type="submission" date="2018-03" db="EMBL/GenBank/DDBJ databases">
        <title>Adhaeribacter sp. HMF7605 Genome sequencing and assembly.</title>
        <authorList>
            <person name="Kang H."/>
            <person name="Kang J."/>
            <person name="Cha I."/>
            <person name="Kim H."/>
            <person name="Joh K."/>
        </authorList>
    </citation>
    <scope>NUCLEOTIDE SEQUENCE [LARGE SCALE GENOMIC DNA]</scope>
    <source>
        <strain evidence="1 2">HMF7605</strain>
    </source>
</reference>
<accession>A0A2T2YHQ8</accession>
<dbReference type="OrthoDB" id="163809at2"/>
<keyword evidence="2" id="KW-1185">Reference proteome</keyword>
<proteinExistence type="predicted"/>
<dbReference type="AlphaFoldDB" id="A0A2T2YHQ8"/>
<evidence type="ECO:0000313" key="1">
    <source>
        <dbReference type="EMBL" id="PSR55041.1"/>
    </source>
</evidence>